<name>A0AAE1MEB6_9FABA</name>
<protein>
    <submittedName>
        <fullName evidence="2">Uncharacterized protein</fullName>
    </submittedName>
</protein>
<proteinExistence type="predicted"/>
<keyword evidence="1" id="KW-0472">Membrane</keyword>
<dbReference type="EMBL" id="JAWXYG010000008">
    <property type="protein sequence ID" value="KAK4264247.1"/>
    <property type="molecule type" value="Genomic_DNA"/>
</dbReference>
<accession>A0AAE1MEB6</accession>
<feature type="transmembrane region" description="Helical" evidence="1">
    <location>
        <begin position="20"/>
        <end position="40"/>
    </location>
</feature>
<keyword evidence="3" id="KW-1185">Reference proteome</keyword>
<dbReference type="AlphaFoldDB" id="A0AAE1MEB6"/>
<sequence>MNILKFQEYPTKNIEELLRLFFSADLSLVALCVASIALLCSRRFWVGNSGPFPATVCSSSWVGICGPYTIFLQFLARRGRHFLSLRGIDFVQFPARRFWSLVGILGRYASSVCCLSGLCILSPSNLPSRRPSIVHGIDMMRGRGGMMAR</sequence>
<keyword evidence="1" id="KW-1133">Transmembrane helix</keyword>
<reference evidence="2" key="1">
    <citation type="submission" date="2023-10" db="EMBL/GenBank/DDBJ databases">
        <title>Chromosome-level genome of the transformable northern wattle, Acacia crassicarpa.</title>
        <authorList>
            <person name="Massaro I."/>
            <person name="Sinha N.R."/>
            <person name="Poethig S."/>
            <person name="Leichty A.R."/>
        </authorList>
    </citation>
    <scope>NUCLEOTIDE SEQUENCE</scope>
    <source>
        <strain evidence="2">Acra3RX</strain>
        <tissue evidence="2">Leaf</tissue>
    </source>
</reference>
<evidence type="ECO:0000256" key="1">
    <source>
        <dbReference type="SAM" id="Phobius"/>
    </source>
</evidence>
<keyword evidence="1" id="KW-0812">Transmembrane</keyword>
<feature type="transmembrane region" description="Helical" evidence="1">
    <location>
        <begin position="52"/>
        <end position="76"/>
    </location>
</feature>
<evidence type="ECO:0000313" key="3">
    <source>
        <dbReference type="Proteomes" id="UP001293593"/>
    </source>
</evidence>
<evidence type="ECO:0000313" key="2">
    <source>
        <dbReference type="EMBL" id="KAK4264247.1"/>
    </source>
</evidence>
<comment type="caution">
    <text evidence="2">The sequence shown here is derived from an EMBL/GenBank/DDBJ whole genome shotgun (WGS) entry which is preliminary data.</text>
</comment>
<dbReference type="Proteomes" id="UP001293593">
    <property type="component" value="Unassembled WGS sequence"/>
</dbReference>
<gene>
    <name evidence="2" type="ORF">QN277_025454</name>
</gene>
<organism evidence="2 3">
    <name type="scientific">Acacia crassicarpa</name>
    <name type="common">northern wattle</name>
    <dbReference type="NCBI Taxonomy" id="499986"/>
    <lineage>
        <taxon>Eukaryota</taxon>
        <taxon>Viridiplantae</taxon>
        <taxon>Streptophyta</taxon>
        <taxon>Embryophyta</taxon>
        <taxon>Tracheophyta</taxon>
        <taxon>Spermatophyta</taxon>
        <taxon>Magnoliopsida</taxon>
        <taxon>eudicotyledons</taxon>
        <taxon>Gunneridae</taxon>
        <taxon>Pentapetalae</taxon>
        <taxon>rosids</taxon>
        <taxon>fabids</taxon>
        <taxon>Fabales</taxon>
        <taxon>Fabaceae</taxon>
        <taxon>Caesalpinioideae</taxon>
        <taxon>mimosoid clade</taxon>
        <taxon>Acacieae</taxon>
        <taxon>Acacia</taxon>
    </lineage>
</organism>